<evidence type="ECO:0000313" key="2">
    <source>
        <dbReference type="EMBL" id="GJS55928.1"/>
    </source>
</evidence>
<gene>
    <name evidence="2" type="ORF">Tco_0629290</name>
</gene>
<reference evidence="2" key="2">
    <citation type="submission" date="2022-01" db="EMBL/GenBank/DDBJ databases">
        <authorList>
            <person name="Yamashiro T."/>
            <person name="Shiraishi A."/>
            <person name="Satake H."/>
            <person name="Nakayama K."/>
        </authorList>
    </citation>
    <scope>NUCLEOTIDE SEQUENCE</scope>
</reference>
<name>A0ABQ4WSZ7_9ASTR</name>
<accession>A0ABQ4WSZ7</accession>
<dbReference type="Proteomes" id="UP001151760">
    <property type="component" value="Unassembled WGS sequence"/>
</dbReference>
<comment type="caution">
    <text evidence="2">The sequence shown here is derived from an EMBL/GenBank/DDBJ whole genome shotgun (WGS) entry which is preliminary data.</text>
</comment>
<proteinExistence type="predicted"/>
<dbReference type="EMBL" id="BQNB010008901">
    <property type="protein sequence ID" value="GJS55928.1"/>
    <property type="molecule type" value="Genomic_DNA"/>
</dbReference>
<reference evidence="2" key="1">
    <citation type="journal article" date="2022" name="Int. J. Mol. Sci.">
        <title>Draft Genome of Tanacetum Coccineum: Genomic Comparison of Closely Related Tanacetum-Family Plants.</title>
        <authorList>
            <person name="Yamashiro T."/>
            <person name="Shiraishi A."/>
            <person name="Nakayama K."/>
            <person name="Satake H."/>
        </authorList>
    </citation>
    <scope>NUCLEOTIDE SEQUENCE</scope>
</reference>
<sequence length="102" mass="11286">MGGLRVSFELNNKSEVLKALSSKAEFWTRWFSYMQPWSSSLVFKSRLAWLIIEGVPLKCGPQSPSQELGGCGVRDPDDISNSNSDMVRDDQSPKDDGGDTAE</sequence>
<feature type="compositionally biased region" description="Basic and acidic residues" evidence="1">
    <location>
        <begin position="86"/>
        <end position="102"/>
    </location>
</feature>
<keyword evidence="3" id="KW-1185">Reference proteome</keyword>
<feature type="region of interest" description="Disordered" evidence="1">
    <location>
        <begin position="59"/>
        <end position="102"/>
    </location>
</feature>
<organism evidence="2 3">
    <name type="scientific">Tanacetum coccineum</name>
    <dbReference type="NCBI Taxonomy" id="301880"/>
    <lineage>
        <taxon>Eukaryota</taxon>
        <taxon>Viridiplantae</taxon>
        <taxon>Streptophyta</taxon>
        <taxon>Embryophyta</taxon>
        <taxon>Tracheophyta</taxon>
        <taxon>Spermatophyta</taxon>
        <taxon>Magnoliopsida</taxon>
        <taxon>eudicotyledons</taxon>
        <taxon>Gunneridae</taxon>
        <taxon>Pentapetalae</taxon>
        <taxon>asterids</taxon>
        <taxon>campanulids</taxon>
        <taxon>Asterales</taxon>
        <taxon>Asteraceae</taxon>
        <taxon>Asteroideae</taxon>
        <taxon>Anthemideae</taxon>
        <taxon>Anthemidinae</taxon>
        <taxon>Tanacetum</taxon>
    </lineage>
</organism>
<protein>
    <submittedName>
        <fullName evidence="2">Uncharacterized protein</fullName>
    </submittedName>
</protein>
<evidence type="ECO:0000313" key="3">
    <source>
        <dbReference type="Proteomes" id="UP001151760"/>
    </source>
</evidence>
<evidence type="ECO:0000256" key="1">
    <source>
        <dbReference type="SAM" id="MobiDB-lite"/>
    </source>
</evidence>